<keyword evidence="11" id="KW-0426">Late protein</keyword>
<keyword evidence="16" id="KW-1160">Virus entry into host cell</keyword>
<evidence type="ECO:0000256" key="12">
    <source>
        <dbReference type="ARBA" id="ARBA00023125"/>
    </source>
</evidence>
<evidence type="ECO:0000313" key="19">
    <source>
        <dbReference type="EMBL" id="AWD33750.1"/>
    </source>
</evidence>
<evidence type="ECO:0000256" key="9">
    <source>
        <dbReference type="ARBA" id="ARBA00022844"/>
    </source>
</evidence>
<evidence type="ECO:0000256" key="16">
    <source>
        <dbReference type="ARBA" id="ARBA00023296"/>
    </source>
</evidence>
<dbReference type="GO" id="GO:0043657">
    <property type="term" value="C:host cell"/>
    <property type="evidence" value="ECO:0007669"/>
    <property type="project" value="GOC"/>
</dbReference>
<evidence type="ECO:0000256" key="3">
    <source>
        <dbReference type="ARBA" id="ARBA00004625"/>
    </source>
</evidence>
<keyword evidence="6 17" id="KW-0167">Capsid protein</keyword>
<name>A0A2S1CJK3_9POLY</name>
<reference evidence="19 20" key="1">
    <citation type="submission" date="2017-12" db="EMBL/GenBank/DDBJ databases">
        <title>Identification of novel polyomaviruses in members of multiple mammalian orders.</title>
        <authorList>
            <person name="Ehlers B."/>
            <person name="Walter C."/>
            <person name="Liebmann S."/>
            <person name="Richter D."/>
            <person name="Ulrich R.G."/>
            <person name="Leendertz F.H."/>
            <person name="Calvignac-Spencer S."/>
        </authorList>
    </citation>
    <scope>NUCLEOTIDE SEQUENCE</scope>
    <source>
        <strain evidence="18">8173 R91</strain>
        <strain evidence="19">8174 R98</strain>
    </source>
</reference>
<keyword evidence="14" id="KW-1038">Host endoplasmic reticulum</keyword>
<evidence type="ECO:0000256" key="14">
    <source>
        <dbReference type="ARBA" id="ARBA00023184"/>
    </source>
</evidence>
<evidence type="ECO:0000256" key="5">
    <source>
        <dbReference type="ARBA" id="ARBA00022524"/>
    </source>
</evidence>
<dbReference type="GO" id="GO:0019028">
    <property type="term" value="C:viral capsid"/>
    <property type="evidence" value="ECO:0007669"/>
    <property type="project" value="UniProtKB-UniRule"/>
</dbReference>
<keyword evidence="12" id="KW-0238">DNA-binding</keyword>
<dbReference type="GO" id="GO:0005198">
    <property type="term" value="F:structural molecule activity"/>
    <property type="evidence" value="ECO:0007669"/>
    <property type="project" value="UniProtKB-UniRule"/>
</dbReference>
<keyword evidence="8" id="KW-0519">Myristate</keyword>
<dbReference type="EMBL" id="MG701350">
    <property type="protein sequence ID" value="AWD33742.1"/>
    <property type="molecule type" value="Genomic_DNA"/>
</dbReference>
<dbReference type="PIRSF" id="PIRSF003377">
    <property type="entry name" value="Polyoma_coat2"/>
    <property type="match status" value="1"/>
</dbReference>
<evidence type="ECO:0000256" key="2">
    <source>
        <dbReference type="ARBA" id="ARBA00004328"/>
    </source>
</evidence>
<dbReference type="GO" id="GO:0075732">
    <property type="term" value="P:viral penetration into host nucleus"/>
    <property type="evidence" value="ECO:0007669"/>
    <property type="project" value="UniProtKB-KW"/>
</dbReference>
<dbReference type="EMBL" id="MG701351">
    <property type="protein sequence ID" value="AWD33750.1"/>
    <property type="molecule type" value="Genomic_DNA"/>
</dbReference>
<keyword evidence="10" id="KW-1043">Host membrane</keyword>
<dbReference type="RefSeq" id="YP_010087538.1">
    <property type="nucleotide sequence ID" value="NC_055558.1"/>
</dbReference>
<dbReference type="KEGG" id="vg:65102834"/>
<keyword evidence="5" id="KW-1163">Viral penetration into host nucleus</keyword>
<keyword evidence="13" id="KW-0472">Membrane</keyword>
<evidence type="ECO:0000313" key="18">
    <source>
        <dbReference type="EMBL" id="AWD33742.1"/>
    </source>
</evidence>
<keyword evidence="20" id="KW-1185">Reference proteome</keyword>
<evidence type="ECO:0000256" key="17">
    <source>
        <dbReference type="PIRNR" id="PIRNR003377"/>
    </source>
</evidence>
<evidence type="ECO:0000256" key="15">
    <source>
        <dbReference type="ARBA" id="ARBA00023288"/>
    </source>
</evidence>
<evidence type="ECO:0000256" key="1">
    <source>
        <dbReference type="ARBA" id="ARBA00004147"/>
    </source>
</evidence>
<evidence type="ECO:0000256" key="10">
    <source>
        <dbReference type="ARBA" id="ARBA00022870"/>
    </source>
</evidence>
<evidence type="ECO:0000256" key="4">
    <source>
        <dbReference type="ARBA" id="ARBA00006444"/>
    </source>
</evidence>
<organism evidence="19">
    <name type="scientific">Mastomys natalensis polyomavirus 2</name>
    <dbReference type="NCBI Taxonomy" id="2182467"/>
    <lineage>
        <taxon>Viruses</taxon>
        <taxon>Monodnaviria</taxon>
        <taxon>Shotokuvirae</taxon>
        <taxon>Cossaviricota</taxon>
        <taxon>Papovaviricetes</taxon>
        <taxon>Sepolyvirales</taxon>
        <taxon>Polyomaviridae</taxon>
        <taxon>Alphapolyomavirus</taxon>
        <taxon>Alphapolyomavirus secumastomysis</taxon>
    </lineage>
</organism>
<dbReference type="InterPro" id="IPR001070">
    <property type="entry name" value="Polyoma_coat_VP2"/>
</dbReference>
<dbReference type="GO" id="GO:0042025">
    <property type="term" value="C:host cell nucleus"/>
    <property type="evidence" value="ECO:0007669"/>
    <property type="project" value="UniProtKB-SubCell"/>
</dbReference>
<evidence type="ECO:0000313" key="20">
    <source>
        <dbReference type="Proteomes" id="UP000680453"/>
    </source>
</evidence>
<sequence length="344" mass="38182">MGAAISVIIEMIGAVSEISSVTGLSVEAILSGEAFAAIDAEVTSLLTMGYLGADSALYTMGLTEDMFLYMQALPEITSTVLTQFVKESVQTAFIFETVAGSAALSLGSLHGYLAHEVPIVNRNMALIPWRPADYYDILFPGVQSFTHALDVVHGWGHSLFQSVGQYIWDTLRRETQGAIEGAVRDLSVQTTHQFLDSVARMLENSRWVVTNLPREAYGRVYGGLQNYYTQLPGINPAQRRQMERAIEYANRPSIEDANTRQVLESEVGRPEALRGSQQQSDSSTWFESGANIIKYFAPGGAHQRVTPDWMLPLILGLYGDISPTWQTYIDEEEYGPQKKRQRLK</sequence>
<keyword evidence="7" id="KW-1048">Host nucleus</keyword>
<comment type="subcellular location">
    <subcellularLocation>
        <location evidence="3">Host endoplasmic reticulum membrane</location>
    </subcellularLocation>
    <subcellularLocation>
        <location evidence="1">Host nucleus</location>
    </subcellularLocation>
    <subcellularLocation>
        <location evidence="2">Virion</location>
    </subcellularLocation>
</comment>
<protein>
    <recommendedName>
        <fullName evidence="17">Minor capsid protein</fullName>
    </recommendedName>
</protein>
<dbReference type="GeneID" id="65102834"/>
<dbReference type="Pfam" id="PF00761">
    <property type="entry name" value="Polyoma_coat2"/>
    <property type="match status" value="1"/>
</dbReference>
<dbReference type="GO" id="GO:0003677">
    <property type="term" value="F:DNA binding"/>
    <property type="evidence" value="ECO:0007669"/>
    <property type="project" value="UniProtKB-KW"/>
</dbReference>
<dbReference type="GO" id="GO:0044167">
    <property type="term" value="C:host cell endoplasmic reticulum membrane"/>
    <property type="evidence" value="ECO:0007669"/>
    <property type="project" value="UniProtKB-SubCell"/>
</dbReference>
<accession>A0A2S1CJK3</accession>
<evidence type="ECO:0000256" key="13">
    <source>
        <dbReference type="ARBA" id="ARBA00023136"/>
    </source>
</evidence>
<dbReference type="Proteomes" id="UP000680453">
    <property type="component" value="Segment"/>
</dbReference>
<comment type="similarity">
    <text evidence="4 17">Belongs to the polyomaviruses capsid protein VP2 family.</text>
</comment>
<dbReference type="GO" id="GO:0046718">
    <property type="term" value="P:symbiont entry into host cell"/>
    <property type="evidence" value="ECO:0007669"/>
    <property type="project" value="UniProtKB-KW"/>
</dbReference>
<evidence type="ECO:0000256" key="8">
    <source>
        <dbReference type="ARBA" id="ARBA00022707"/>
    </source>
</evidence>
<proteinExistence type="inferred from homology"/>
<evidence type="ECO:0000256" key="11">
    <source>
        <dbReference type="ARBA" id="ARBA00022921"/>
    </source>
</evidence>
<keyword evidence="9 17" id="KW-0946">Virion</keyword>
<gene>
    <name evidence="19" type="primary">VP2</name>
</gene>
<keyword evidence="15" id="KW-0449">Lipoprotein</keyword>
<evidence type="ECO:0000256" key="7">
    <source>
        <dbReference type="ARBA" id="ARBA00022562"/>
    </source>
</evidence>
<evidence type="ECO:0000256" key="6">
    <source>
        <dbReference type="ARBA" id="ARBA00022561"/>
    </source>
</evidence>